<evidence type="ECO:0008006" key="4">
    <source>
        <dbReference type="Google" id="ProtNLM"/>
    </source>
</evidence>
<name>A0A2M6R8V1_9BACT</name>
<organism evidence="2 3">
    <name type="scientific">Candidatus Berkelbacteria bacterium CG10_big_fil_rev_8_21_14_0_10_43_14</name>
    <dbReference type="NCBI Taxonomy" id="1974515"/>
    <lineage>
        <taxon>Bacteria</taxon>
        <taxon>Candidatus Berkelbacteria</taxon>
    </lineage>
</organism>
<protein>
    <recommendedName>
        <fullName evidence="4">Small-conductance mechanosensitive ion channel</fullName>
    </recommendedName>
</protein>
<dbReference type="AlphaFoldDB" id="A0A2M6R8V1"/>
<reference evidence="3" key="1">
    <citation type="submission" date="2017-09" db="EMBL/GenBank/DDBJ databases">
        <title>Depth-based differentiation of microbial function through sediment-hosted aquifers and enrichment of novel symbionts in the deep terrestrial subsurface.</title>
        <authorList>
            <person name="Probst A.J."/>
            <person name="Ladd B."/>
            <person name="Jarett J.K."/>
            <person name="Geller-Mcgrath D.E."/>
            <person name="Sieber C.M.K."/>
            <person name="Emerson J.B."/>
            <person name="Anantharaman K."/>
            <person name="Thomas B.C."/>
            <person name="Malmstrom R."/>
            <person name="Stieglmeier M."/>
            <person name="Klingl A."/>
            <person name="Woyke T."/>
            <person name="Ryan C.M."/>
            <person name="Banfield J.F."/>
        </authorList>
    </citation>
    <scope>NUCLEOTIDE SEQUENCE [LARGE SCALE GENOMIC DNA]</scope>
</reference>
<evidence type="ECO:0000313" key="3">
    <source>
        <dbReference type="Proteomes" id="UP000231162"/>
    </source>
</evidence>
<accession>A0A2M6R8V1</accession>
<dbReference type="Gene3D" id="1.10.287.1260">
    <property type="match status" value="2"/>
</dbReference>
<feature type="transmembrane region" description="Helical" evidence="1">
    <location>
        <begin position="25"/>
        <end position="46"/>
    </location>
</feature>
<feature type="transmembrane region" description="Helical" evidence="1">
    <location>
        <begin position="163"/>
        <end position="183"/>
    </location>
</feature>
<dbReference type="InterPro" id="IPR008910">
    <property type="entry name" value="MSC_TM_helix"/>
</dbReference>
<evidence type="ECO:0000256" key="1">
    <source>
        <dbReference type="SAM" id="Phobius"/>
    </source>
</evidence>
<gene>
    <name evidence="2" type="ORF">COT79_01755</name>
</gene>
<dbReference type="Proteomes" id="UP000231162">
    <property type="component" value="Unassembled WGS sequence"/>
</dbReference>
<dbReference type="GO" id="GO:0008381">
    <property type="term" value="F:mechanosensitive monoatomic ion channel activity"/>
    <property type="evidence" value="ECO:0007669"/>
    <property type="project" value="InterPro"/>
</dbReference>
<keyword evidence="1" id="KW-1133">Transmembrane helix</keyword>
<comment type="caution">
    <text evidence="2">The sequence shown here is derived from an EMBL/GenBank/DDBJ whole genome shotgun (WGS) entry which is preliminary data.</text>
</comment>
<dbReference type="EMBL" id="PEZX01000025">
    <property type="protein sequence ID" value="PIS06975.1"/>
    <property type="molecule type" value="Genomic_DNA"/>
</dbReference>
<sequence>MVTFTSWTDAISNSLSSIVIRVADFIPVILGAVVIIIIGWVIAALLEWAVENVLRAVGLQHLFERVKIEEVLKRAESKKDTSGLIGAIVKWIILLVSFIAAADVLGLKQVSAFLDSILSYIPNAIAGVAILLVGTIFAHFMSRVVKSSVLAAQLSFSEVAASVTKYSILVFTVLAAIVQLGIASELLSTLFTGLVAMLAIAGGLAFGLGGQSAAKEIIEKIKDETEVGK</sequence>
<keyword evidence="1" id="KW-0472">Membrane</keyword>
<feature type="transmembrane region" description="Helical" evidence="1">
    <location>
        <begin position="189"/>
        <end position="210"/>
    </location>
</feature>
<evidence type="ECO:0000313" key="2">
    <source>
        <dbReference type="EMBL" id="PIS06975.1"/>
    </source>
</evidence>
<dbReference type="PANTHER" id="PTHR30221">
    <property type="entry name" value="SMALL-CONDUCTANCE MECHANOSENSITIVE CHANNEL"/>
    <property type="match status" value="1"/>
</dbReference>
<keyword evidence="1" id="KW-0812">Transmembrane</keyword>
<dbReference type="InterPro" id="IPR045275">
    <property type="entry name" value="MscS_archaea/bacteria_type"/>
</dbReference>
<dbReference type="Pfam" id="PF05552">
    <property type="entry name" value="MS_channel_1st_1"/>
    <property type="match status" value="2"/>
</dbReference>
<dbReference type="PANTHER" id="PTHR30221:SF1">
    <property type="entry name" value="SMALL-CONDUCTANCE MECHANOSENSITIVE CHANNEL"/>
    <property type="match status" value="1"/>
</dbReference>
<feature type="transmembrane region" description="Helical" evidence="1">
    <location>
        <begin position="83"/>
        <end position="105"/>
    </location>
</feature>
<proteinExistence type="predicted"/>
<feature type="transmembrane region" description="Helical" evidence="1">
    <location>
        <begin position="117"/>
        <end position="142"/>
    </location>
</feature>